<dbReference type="InterPro" id="IPR036987">
    <property type="entry name" value="SRA-YDG_sf"/>
</dbReference>
<dbReference type="Pfam" id="PF02182">
    <property type="entry name" value="SAD_SRA"/>
    <property type="match status" value="1"/>
</dbReference>
<dbReference type="SUPFAM" id="SSF88697">
    <property type="entry name" value="PUA domain-like"/>
    <property type="match status" value="1"/>
</dbReference>
<dbReference type="EMBL" id="JAEVFJ010000026">
    <property type="protein sequence ID" value="KAH8094512.1"/>
    <property type="molecule type" value="Genomic_DNA"/>
</dbReference>
<sequence length="79" mass="8519">MTTYTHKSNNVSDIFGHIEGVHVGKLFKNREECKDLGVHPVTGAGIYGSPSKGAYSVVLSGGYADDVDMGDIMSVWHMC</sequence>
<reference evidence="4" key="1">
    <citation type="journal article" date="2021" name="New Phytol.">
        <title>Evolutionary innovations through gain and loss of genes in the ectomycorrhizal Boletales.</title>
        <authorList>
            <person name="Wu G."/>
            <person name="Miyauchi S."/>
            <person name="Morin E."/>
            <person name="Kuo A."/>
            <person name="Drula E."/>
            <person name="Varga T."/>
            <person name="Kohler A."/>
            <person name="Feng B."/>
            <person name="Cao Y."/>
            <person name="Lipzen A."/>
            <person name="Daum C."/>
            <person name="Hundley H."/>
            <person name="Pangilinan J."/>
            <person name="Johnson J."/>
            <person name="Barry K."/>
            <person name="LaButti K."/>
            <person name="Ng V."/>
            <person name="Ahrendt S."/>
            <person name="Min B."/>
            <person name="Choi I.G."/>
            <person name="Park H."/>
            <person name="Plett J.M."/>
            <person name="Magnuson J."/>
            <person name="Spatafora J.W."/>
            <person name="Nagy L.G."/>
            <person name="Henrissat B."/>
            <person name="Grigoriev I.V."/>
            <person name="Yang Z.L."/>
            <person name="Xu J."/>
            <person name="Martin F.M."/>
        </authorList>
    </citation>
    <scope>NUCLEOTIDE SEQUENCE</scope>
    <source>
        <strain evidence="4">KKN 215</strain>
    </source>
</reference>
<evidence type="ECO:0000256" key="2">
    <source>
        <dbReference type="PROSITE-ProRule" id="PRU00358"/>
    </source>
</evidence>
<dbReference type="InterPro" id="IPR045134">
    <property type="entry name" value="UHRF1/2-like"/>
</dbReference>
<feature type="domain" description="YDG" evidence="3">
    <location>
        <begin position="16"/>
        <end position="79"/>
    </location>
</feature>
<dbReference type="GO" id="GO:0005634">
    <property type="term" value="C:nucleus"/>
    <property type="evidence" value="ECO:0007669"/>
    <property type="project" value="UniProtKB-SubCell"/>
</dbReference>
<dbReference type="GO" id="GO:0044027">
    <property type="term" value="P:negative regulation of gene expression via chromosomal CpG island methylation"/>
    <property type="evidence" value="ECO:0007669"/>
    <property type="project" value="TreeGrafter"/>
</dbReference>
<comment type="subcellular location">
    <subcellularLocation>
        <location evidence="2">Nucleus</location>
    </subcellularLocation>
</comment>
<dbReference type="GO" id="GO:0061630">
    <property type="term" value="F:ubiquitin protein ligase activity"/>
    <property type="evidence" value="ECO:0007669"/>
    <property type="project" value="TreeGrafter"/>
</dbReference>
<dbReference type="AlphaFoldDB" id="A0A8K0ULI5"/>
<accession>A0A8K0ULI5</accession>
<dbReference type="GO" id="GO:0016567">
    <property type="term" value="P:protein ubiquitination"/>
    <property type="evidence" value="ECO:0007669"/>
    <property type="project" value="TreeGrafter"/>
</dbReference>
<dbReference type="Proteomes" id="UP000813824">
    <property type="component" value="Unassembled WGS sequence"/>
</dbReference>
<evidence type="ECO:0000313" key="4">
    <source>
        <dbReference type="EMBL" id="KAH8094512.1"/>
    </source>
</evidence>
<keyword evidence="5" id="KW-1185">Reference proteome</keyword>
<evidence type="ECO:0000259" key="3">
    <source>
        <dbReference type="PROSITE" id="PS51015"/>
    </source>
</evidence>
<dbReference type="InterPro" id="IPR003105">
    <property type="entry name" value="SRA_YDG"/>
</dbReference>
<comment type="caution">
    <text evidence="4">The sequence shown here is derived from an EMBL/GenBank/DDBJ whole genome shotgun (WGS) entry which is preliminary data.</text>
</comment>
<dbReference type="OrthoDB" id="2270193at2759"/>
<dbReference type="PANTHER" id="PTHR14140:SF27">
    <property type="entry name" value="OS04G0289800 PROTEIN"/>
    <property type="match status" value="1"/>
</dbReference>
<dbReference type="PROSITE" id="PS51015">
    <property type="entry name" value="YDG"/>
    <property type="match status" value="1"/>
</dbReference>
<keyword evidence="1 2" id="KW-0539">Nucleus</keyword>
<dbReference type="InterPro" id="IPR015947">
    <property type="entry name" value="PUA-like_sf"/>
</dbReference>
<evidence type="ECO:0000256" key="1">
    <source>
        <dbReference type="ARBA" id="ARBA00023242"/>
    </source>
</evidence>
<evidence type="ECO:0000313" key="5">
    <source>
        <dbReference type="Proteomes" id="UP000813824"/>
    </source>
</evidence>
<organism evidence="4 5">
    <name type="scientific">Cristinia sonorae</name>
    <dbReference type="NCBI Taxonomy" id="1940300"/>
    <lineage>
        <taxon>Eukaryota</taxon>
        <taxon>Fungi</taxon>
        <taxon>Dikarya</taxon>
        <taxon>Basidiomycota</taxon>
        <taxon>Agaricomycotina</taxon>
        <taxon>Agaricomycetes</taxon>
        <taxon>Agaricomycetidae</taxon>
        <taxon>Agaricales</taxon>
        <taxon>Pleurotineae</taxon>
        <taxon>Stephanosporaceae</taxon>
        <taxon>Cristinia</taxon>
    </lineage>
</organism>
<dbReference type="Gene3D" id="2.30.280.10">
    <property type="entry name" value="SRA-YDG"/>
    <property type="match status" value="1"/>
</dbReference>
<proteinExistence type="predicted"/>
<gene>
    <name evidence="4" type="ORF">BXZ70DRAFT_947810</name>
</gene>
<dbReference type="PANTHER" id="PTHR14140">
    <property type="entry name" value="E3 UBIQUITIN-PROTEIN LIGASE UHRF-RELATED"/>
    <property type="match status" value="1"/>
</dbReference>
<name>A0A8K0ULI5_9AGAR</name>
<protein>
    <submittedName>
        <fullName evidence="4">PUA-like domain-containing protein</fullName>
    </submittedName>
</protein>